<proteinExistence type="predicted"/>
<comment type="caution">
    <text evidence="1">The sequence shown here is derived from an EMBL/GenBank/DDBJ whole genome shotgun (WGS) entry which is preliminary data.</text>
</comment>
<protein>
    <submittedName>
        <fullName evidence="1">Uncharacterized protein</fullName>
    </submittedName>
</protein>
<dbReference type="EMBL" id="CAIIXF020000004">
    <property type="protein sequence ID" value="CAH1781748.1"/>
    <property type="molecule type" value="Genomic_DNA"/>
</dbReference>
<reference evidence="1" key="1">
    <citation type="submission" date="2022-03" db="EMBL/GenBank/DDBJ databases">
        <authorList>
            <person name="Martin C."/>
        </authorList>
    </citation>
    <scope>NUCLEOTIDE SEQUENCE</scope>
</reference>
<keyword evidence="2" id="KW-1185">Reference proteome</keyword>
<gene>
    <name evidence="1" type="ORF">OFUS_LOCUS8284</name>
</gene>
<dbReference type="Gene3D" id="3.40.50.1820">
    <property type="entry name" value="alpha/beta hydrolase"/>
    <property type="match status" value="2"/>
</dbReference>
<dbReference type="PANTHER" id="PTHR42972">
    <property type="entry name" value="TOL-PAL SYSTEM PROTEIN TOLB"/>
    <property type="match status" value="1"/>
</dbReference>
<accession>A0A8J1UZD4</accession>
<organism evidence="1 2">
    <name type="scientific">Owenia fusiformis</name>
    <name type="common">Polychaete worm</name>
    <dbReference type="NCBI Taxonomy" id="6347"/>
    <lineage>
        <taxon>Eukaryota</taxon>
        <taxon>Metazoa</taxon>
        <taxon>Spiralia</taxon>
        <taxon>Lophotrochozoa</taxon>
        <taxon>Annelida</taxon>
        <taxon>Polychaeta</taxon>
        <taxon>Sedentaria</taxon>
        <taxon>Canalipalpata</taxon>
        <taxon>Sabellida</taxon>
        <taxon>Oweniida</taxon>
        <taxon>Oweniidae</taxon>
        <taxon>Owenia</taxon>
    </lineage>
</organism>
<dbReference type="AlphaFoldDB" id="A0A8J1UZD4"/>
<name>A0A8J1UZD4_OWEFU</name>
<evidence type="ECO:0000313" key="1">
    <source>
        <dbReference type="EMBL" id="CAH1781748.1"/>
    </source>
</evidence>
<dbReference type="SUPFAM" id="SSF53474">
    <property type="entry name" value="alpha/beta-Hydrolases"/>
    <property type="match status" value="1"/>
</dbReference>
<dbReference type="Proteomes" id="UP000749559">
    <property type="component" value="Unassembled WGS sequence"/>
</dbReference>
<evidence type="ECO:0000313" key="2">
    <source>
        <dbReference type="Proteomes" id="UP000749559"/>
    </source>
</evidence>
<sequence length="323" mass="35297">MLGLLALCVGIVAAQERLGQYNVDKSQISVSGLSSGGGFTTQFHVVHSASIMGAAPFSGVPYNCMTHHGGDCSQDPDVINIDTLVTDTNNFAANGDIDPVSNLAQSKVFVFHGPHDFFVEAGAGRKIVEYYQRFNADVIGEFDIQAGHGFPTWDYGTDCDATFIPGINRCQYWGAYNALNHIYGGNLQAPDPNTPTPGQFISFDQHEFRNAVSNTAAFDPIGYIYVPIGCQNSATPCRLHVNFHGCFQGRQGWIIDDDEYARNTGYNEVGELNNIIILHPQIEPTDDNPGGCWDWNGLDSADYQTKRGHHVQIVKAMIDRVTG</sequence>
<dbReference type="OrthoDB" id="6020543at2759"/>
<dbReference type="PANTHER" id="PTHR42972:SF8">
    <property type="entry name" value="POLYHYDROXYBUTYRATE DEPOLYMERASE"/>
    <property type="match status" value="1"/>
</dbReference>
<dbReference type="InterPro" id="IPR029058">
    <property type="entry name" value="AB_hydrolase_fold"/>
</dbReference>